<keyword evidence="2" id="KW-1185">Reference proteome</keyword>
<gene>
    <name evidence="1" type="ORF">V1477_013703</name>
</gene>
<comment type="caution">
    <text evidence="1">The sequence shown here is derived from an EMBL/GenBank/DDBJ whole genome shotgun (WGS) entry which is preliminary data.</text>
</comment>
<proteinExistence type="predicted"/>
<evidence type="ECO:0000313" key="2">
    <source>
        <dbReference type="Proteomes" id="UP001607303"/>
    </source>
</evidence>
<reference evidence="1 2" key="1">
    <citation type="journal article" date="2024" name="Ann. Entomol. Soc. Am.">
        <title>Genomic analyses of the southern and eastern yellowjacket wasps (Hymenoptera: Vespidae) reveal evolutionary signatures of social life.</title>
        <authorList>
            <person name="Catto M.A."/>
            <person name="Caine P.B."/>
            <person name="Orr S.E."/>
            <person name="Hunt B.G."/>
            <person name="Goodisman M.A.D."/>
        </authorList>
    </citation>
    <scope>NUCLEOTIDE SEQUENCE [LARGE SCALE GENOMIC DNA]</scope>
    <source>
        <strain evidence="1">232</strain>
        <tissue evidence="1">Head and thorax</tissue>
    </source>
</reference>
<sequence>MFLNLYHVKDIFYLCNLQFLLNQRLLYHLHLQMLKLVRTMSKSMILVAVSIRRAYGCAHDFWFWDHWHRVILTNSDLFCTINQSETVNIKHFNLLTIKPEAIKIICEIYKINRQSPVNIKHLKKIS</sequence>
<organism evidence="1 2">
    <name type="scientific">Vespula maculifrons</name>
    <name type="common">Eastern yellow jacket</name>
    <name type="synonym">Wasp</name>
    <dbReference type="NCBI Taxonomy" id="7453"/>
    <lineage>
        <taxon>Eukaryota</taxon>
        <taxon>Metazoa</taxon>
        <taxon>Ecdysozoa</taxon>
        <taxon>Arthropoda</taxon>
        <taxon>Hexapoda</taxon>
        <taxon>Insecta</taxon>
        <taxon>Pterygota</taxon>
        <taxon>Neoptera</taxon>
        <taxon>Endopterygota</taxon>
        <taxon>Hymenoptera</taxon>
        <taxon>Apocrita</taxon>
        <taxon>Aculeata</taxon>
        <taxon>Vespoidea</taxon>
        <taxon>Vespidae</taxon>
        <taxon>Vespinae</taxon>
        <taxon>Vespula</taxon>
    </lineage>
</organism>
<dbReference type="AlphaFoldDB" id="A0ABD2BP49"/>
<accession>A0ABD2BP49</accession>
<dbReference type="EMBL" id="JAYRBN010000071">
    <property type="protein sequence ID" value="KAL2734526.1"/>
    <property type="molecule type" value="Genomic_DNA"/>
</dbReference>
<protein>
    <submittedName>
        <fullName evidence="1">Uncharacterized protein</fullName>
    </submittedName>
</protein>
<dbReference type="Proteomes" id="UP001607303">
    <property type="component" value="Unassembled WGS sequence"/>
</dbReference>
<evidence type="ECO:0000313" key="1">
    <source>
        <dbReference type="EMBL" id="KAL2734526.1"/>
    </source>
</evidence>
<name>A0ABD2BP49_VESMC</name>